<dbReference type="InterPro" id="IPR039420">
    <property type="entry name" value="WalR-like"/>
</dbReference>
<feature type="domain" description="HTH luxR-type" evidence="6">
    <location>
        <begin position="151"/>
        <end position="216"/>
    </location>
</feature>
<keyword evidence="3" id="KW-0238">DNA-binding</keyword>
<dbReference type="EMBL" id="CP003588">
    <property type="protein sequence ID" value="AFK72853.1"/>
    <property type="molecule type" value="Genomic_DNA"/>
</dbReference>
<protein>
    <submittedName>
        <fullName evidence="8">Two component LuxR family transcriptional regulator</fullName>
    </submittedName>
</protein>
<keyword evidence="2" id="KW-0805">Transcription regulation</keyword>
<dbReference type="InterPro" id="IPR000792">
    <property type="entry name" value="Tscrpt_reg_LuxR_C"/>
</dbReference>
<evidence type="ECO:0000256" key="2">
    <source>
        <dbReference type="ARBA" id="ARBA00023015"/>
    </source>
</evidence>
<dbReference type="SMART" id="SM00448">
    <property type="entry name" value="REC"/>
    <property type="match status" value="1"/>
</dbReference>
<accession>I3V532</accession>
<dbReference type="InterPro" id="IPR016032">
    <property type="entry name" value="Sig_transdc_resp-reg_C-effctor"/>
</dbReference>
<dbReference type="InterPro" id="IPR001789">
    <property type="entry name" value="Sig_transdc_resp-reg_receiver"/>
</dbReference>
<dbReference type="Pfam" id="PF00196">
    <property type="entry name" value="GerE"/>
    <property type="match status" value="1"/>
</dbReference>
<evidence type="ECO:0000256" key="3">
    <source>
        <dbReference type="ARBA" id="ARBA00023125"/>
    </source>
</evidence>
<feature type="modified residue" description="4-aspartylphosphate" evidence="5">
    <location>
        <position position="67"/>
    </location>
</feature>
<evidence type="ECO:0000259" key="7">
    <source>
        <dbReference type="PROSITE" id="PS50110"/>
    </source>
</evidence>
<dbReference type="GO" id="GO:0006355">
    <property type="term" value="P:regulation of DNA-templated transcription"/>
    <property type="evidence" value="ECO:0007669"/>
    <property type="project" value="InterPro"/>
</dbReference>
<dbReference type="Proteomes" id="UP000005268">
    <property type="component" value="Chromosome"/>
</dbReference>
<evidence type="ECO:0000256" key="1">
    <source>
        <dbReference type="ARBA" id="ARBA00022553"/>
    </source>
</evidence>
<gene>
    <name evidence="8" type="ORF">YSA_11216</name>
</gene>
<evidence type="ECO:0000256" key="4">
    <source>
        <dbReference type="ARBA" id="ARBA00023163"/>
    </source>
</evidence>
<dbReference type="PANTHER" id="PTHR43214:SF41">
    <property type="entry name" value="NITRATE_NITRITE RESPONSE REGULATOR PROTEIN NARP"/>
    <property type="match status" value="1"/>
</dbReference>
<sequence>MFQEADHIPTGVFLMTTVLIVDDHPIVRLSLRLLLERERFHVIGEVGNGSEVAQVARELRPDVVILDIGLPGLDGMEVIKRLQSLEPVPKIMVLTGQATDLYVRRCLDAGIGAFVTKEEDHEALLFALKALTKGYSTFPQMSVNSNSLESEPVRLASLSNREMEVLRRLARGENNKNIGTCMNLSAKTISTYRGRIMEKLKTESLVEMVDLAKRNSVY</sequence>
<dbReference type="CDD" id="cd06170">
    <property type="entry name" value="LuxR_C_like"/>
    <property type="match status" value="1"/>
</dbReference>
<keyword evidence="4" id="KW-0804">Transcription</keyword>
<name>I3V532_PSEPU</name>
<dbReference type="PROSITE" id="PS00622">
    <property type="entry name" value="HTH_LUXR_1"/>
    <property type="match status" value="1"/>
</dbReference>
<dbReference type="SUPFAM" id="SSF46894">
    <property type="entry name" value="C-terminal effector domain of the bipartite response regulators"/>
    <property type="match status" value="1"/>
</dbReference>
<dbReference type="KEGG" id="ppi:YSA_11216"/>
<dbReference type="PANTHER" id="PTHR43214">
    <property type="entry name" value="TWO-COMPONENT RESPONSE REGULATOR"/>
    <property type="match status" value="1"/>
</dbReference>
<proteinExistence type="predicted"/>
<dbReference type="InterPro" id="IPR058245">
    <property type="entry name" value="NreC/VraR/RcsB-like_REC"/>
</dbReference>
<evidence type="ECO:0000259" key="6">
    <source>
        <dbReference type="PROSITE" id="PS50043"/>
    </source>
</evidence>
<dbReference type="PROSITE" id="PS50043">
    <property type="entry name" value="HTH_LUXR_2"/>
    <property type="match status" value="1"/>
</dbReference>
<dbReference type="PATRIC" id="fig|231023.4.peg.5378"/>
<evidence type="ECO:0000256" key="5">
    <source>
        <dbReference type="PROSITE-ProRule" id="PRU00169"/>
    </source>
</evidence>
<dbReference type="HOGENOM" id="CLU_000445_90_1_6"/>
<keyword evidence="1 5" id="KW-0597">Phosphoprotein</keyword>
<dbReference type="SUPFAM" id="SSF52172">
    <property type="entry name" value="CheY-like"/>
    <property type="match status" value="1"/>
</dbReference>
<dbReference type="SMART" id="SM00421">
    <property type="entry name" value="HTH_LUXR"/>
    <property type="match status" value="1"/>
</dbReference>
<dbReference type="PRINTS" id="PR00038">
    <property type="entry name" value="HTHLUXR"/>
</dbReference>
<dbReference type="PROSITE" id="PS50110">
    <property type="entry name" value="RESPONSE_REGULATORY"/>
    <property type="match status" value="1"/>
</dbReference>
<dbReference type="GO" id="GO:0000160">
    <property type="term" value="P:phosphorelay signal transduction system"/>
    <property type="evidence" value="ECO:0007669"/>
    <property type="project" value="InterPro"/>
</dbReference>
<evidence type="ECO:0000313" key="8">
    <source>
        <dbReference type="EMBL" id="AFK72853.1"/>
    </source>
</evidence>
<reference evidence="8 9" key="1">
    <citation type="journal article" date="2012" name="J. Bacteriol.">
        <title>Complete Genome Sequence of the Naphthalene-Degrading Pseudomonas putida Strain ND6.</title>
        <authorList>
            <person name="Li S."/>
            <person name="Zhao H."/>
            <person name="Li Y."/>
            <person name="Niu S."/>
            <person name="Cai B."/>
        </authorList>
    </citation>
    <scope>NUCLEOTIDE SEQUENCE [LARGE SCALE GENOMIC DNA]</scope>
    <source>
        <strain evidence="8 9">ND6</strain>
    </source>
</reference>
<dbReference type="CDD" id="cd17535">
    <property type="entry name" value="REC_NarL-like"/>
    <property type="match status" value="1"/>
</dbReference>
<dbReference type="AlphaFoldDB" id="I3V532"/>
<dbReference type="GO" id="GO:0003677">
    <property type="term" value="F:DNA binding"/>
    <property type="evidence" value="ECO:0007669"/>
    <property type="project" value="UniProtKB-KW"/>
</dbReference>
<dbReference type="Gene3D" id="3.40.50.2300">
    <property type="match status" value="1"/>
</dbReference>
<dbReference type="InterPro" id="IPR011006">
    <property type="entry name" value="CheY-like_superfamily"/>
</dbReference>
<organism evidence="8 9">
    <name type="scientific">Pseudomonas putida ND6</name>
    <dbReference type="NCBI Taxonomy" id="231023"/>
    <lineage>
        <taxon>Bacteria</taxon>
        <taxon>Pseudomonadati</taxon>
        <taxon>Pseudomonadota</taxon>
        <taxon>Gammaproteobacteria</taxon>
        <taxon>Pseudomonadales</taxon>
        <taxon>Pseudomonadaceae</taxon>
        <taxon>Pseudomonas</taxon>
    </lineage>
</organism>
<evidence type="ECO:0000313" key="9">
    <source>
        <dbReference type="Proteomes" id="UP000005268"/>
    </source>
</evidence>
<dbReference type="Pfam" id="PF00072">
    <property type="entry name" value="Response_reg"/>
    <property type="match status" value="1"/>
</dbReference>
<feature type="domain" description="Response regulatory" evidence="7">
    <location>
        <begin position="17"/>
        <end position="132"/>
    </location>
</feature>